<dbReference type="EMBL" id="BARS01001473">
    <property type="protein sequence ID" value="GAF72299.1"/>
    <property type="molecule type" value="Genomic_DNA"/>
</dbReference>
<dbReference type="SUPFAM" id="SSF47598">
    <property type="entry name" value="Ribbon-helix-helix"/>
    <property type="match status" value="1"/>
</dbReference>
<evidence type="ECO:0000313" key="1">
    <source>
        <dbReference type="EMBL" id="GAF72299.1"/>
    </source>
</evidence>
<dbReference type="AlphaFoldDB" id="X0RTX3"/>
<dbReference type="InterPro" id="IPR010985">
    <property type="entry name" value="Ribbon_hlx_hlx"/>
</dbReference>
<dbReference type="Gene3D" id="1.10.1220.10">
    <property type="entry name" value="Met repressor-like"/>
    <property type="match status" value="1"/>
</dbReference>
<dbReference type="InterPro" id="IPR013321">
    <property type="entry name" value="Arc_rbn_hlx_hlx"/>
</dbReference>
<sequence>MPTKEILDKLSIYIPQSKMGEKPVERLIKLGQKKDRSVNYLVVEAILEYLKREEKK</sequence>
<gene>
    <name evidence="1" type="ORF">S01H1_02882</name>
</gene>
<protein>
    <recommendedName>
        <fullName evidence="2">CopG-like ribbon-helix-helix domain-containing protein</fullName>
    </recommendedName>
</protein>
<reference evidence="1" key="1">
    <citation type="journal article" date="2014" name="Front. Microbiol.">
        <title>High frequency of phylogenetically diverse reductive dehalogenase-homologous genes in deep subseafloor sedimentary metagenomes.</title>
        <authorList>
            <person name="Kawai M."/>
            <person name="Futagami T."/>
            <person name="Toyoda A."/>
            <person name="Takaki Y."/>
            <person name="Nishi S."/>
            <person name="Hori S."/>
            <person name="Arai W."/>
            <person name="Tsubouchi T."/>
            <person name="Morono Y."/>
            <person name="Uchiyama I."/>
            <person name="Ito T."/>
            <person name="Fujiyama A."/>
            <person name="Inagaki F."/>
            <person name="Takami H."/>
        </authorList>
    </citation>
    <scope>NUCLEOTIDE SEQUENCE</scope>
    <source>
        <strain evidence="1">Expedition CK06-06</strain>
    </source>
</reference>
<proteinExistence type="predicted"/>
<name>X0RTX3_9ZZZZ</name>
<organism evidence="1">
    <name type="scientific">marine sediment metagenome</name>
    <dbReference type="NCBI Taxonomy" id="412755"/>
    <lineage>
        <taxon>unclassified sequences</taxon>
        <taxon>metagenomes</taxon>
        <taxon>ecological metagenomes</taxon>
    </lineage>
</organism>
<accession>X0RTX3</accession>
<dbReference type="GO" id="GO:0006355">
    <property type="term" value="P:regulation of DNA-templated transcription"/>
    <property type="evidence" value="ECO:0007669"/>
    <property type="project" value="InterPro"/>
</dbReference>
<evidence type="ECO:0008006" key="2">
    <source>
        <dbReference type="Google" id="ProtNLM"/>
    </source>
</evidence>
<comment type="caution">
    <text evidence="1">The sequence shown here is derived from an EMBL/GenBank/DDBJ whole genome shotgun (WGS) entry which is preliminary data.</text>
</comment>